<dbReference type="AlphaFoldDB" id="A0A365U7W5"/>
<name>A0A365U7W5_9RHOB</name>
<keyword evidence="2" id="KW-1185">Reference proteome</keyword>
<dbReference type="OrthoDB" id="7744760at2"/>
<proteinExistence type="predicted"/>
<sequence>MGLKKLAEKVAEYQQRLEAGKAQRIAPEHVEKVLDKLRRKEADLLARIAAEPDAEERADLDRKLRVAREHISRAEWLLREVC</sequence>
<comment type="caution">
    <text evidence="1">The sequence shown here is derived from an EMBL/GenBank/DDBJ whole genome shotgun (WGS) entry which is preliminary data.</text>
</comment>
<evidence type="ECO:0000313" key="1">
    <source>
        <dbReference type="EMBL" id="RBI83993.1"/>
    </source>
</evidence>
<protein>
    <submittedName>
        <fullName evidence="1">Uncharacterized protein</fullName>
    </submittedName>
</protein>
<reference evidence="1 2" key="1">
    <citation type="submission" date="2018-07" db="EMBL/GenBank/DDBJ databases">
        <title>Rhodosalinus sp. strain E84T genomic sequence and assembly.</title>
        <authorList>
            <person name="Liu Z.-W."/>
            <person name="Lu D.-C."/>
        </authorList>
    </citation>
    <scope>NUCLEOTIDE SEQUENCE [LARGE SCALE GENOMIC DNA]</scope>
    <source>
        <strain evidence="1 2">E84</strain>
    </source>
</reference>
<accession>A0A365U7W5</accession>
<dbReference type="RefSeq" id="WP_113289972.1">
    <property type="nucleotide sequence ID" value="NZ_QNTQ01000013.1"/>
</dbReference>
<dbReference type="Proteomes" id="UP000253370">
    <property type="component" value="Unassembled WGS sequence"/>
</dbReference>
<organism evidence="1 2">
    <name type="scientific">Rhodosalinus halophilus</name>
    <dbReference type="NCBI Taxonomy" id="2259333"/>
    <lineage>
        <taxon>Bacteria</taxon>
        <taxon>Pseudomonadati</taxon>
        <taxon>Pseudomonadota</taxon>
        <taxon>Alphaproteobacteria</taxon>
        <taxon>Rhodobacterales</taxon>
        <taxon>Paracoccaceae</taxon>
        <taxon>Rhodosalinus</taxon>
    </lineage>
</organism>
<gene>
    <name evidence="1" type="ORF">DRV85_13310</name>
</gene>
<dbReference type="EMBL" id="QNTQ01000013">
    <property type="protein sequence ID" value="RBI83993.1"/>
    <property type="molecule type" value="Genomic_DNA"/>
</dbReference>
<evidence type="ECO:0000313" key="2">
    <source>
        <dbReference type="Proteomes" id="UP000253370"/>
    </source>
</evidence>